<feature type="repeat" description="Solcar" evidence="9">
    <location>
        <begin position="34"/>
        <end position="121"/>
    </location>
</feature>
<keyword evidence="3 10" id="KW-0813">Transport</keyword>
<dbReference type="PRINTS" id="PR00926">
    <property type="entry name" value="MITOCARRIER"/>
</dbReference>
<evidence type="ECO:0000256" key="1">
    <source>
        <dbReference type="ARBA" id="ARBA00004225"/>
    </source>
</evidence>
<reference evidence="11 12" key="1">
    <citation type="submission" date="2016-02" db="EMBL/GenBank/DDBJ databases">
        <title>Genome analysis of coral dinoflagellate symbionts highlights evolutionary adaptations to a symbiotic lifestyle.</title>
        <authorList>
            <person name="Aranda M."/>
            <person name="Li Y."/>
            <person name="Liew Y.J."/>
            <person name="Baumgarten S."/>
            <person name="Simakov O."/>
            <person name="Wilson M."/>
            <person name="Piel J."/>
            <person name="Ashoor H."/>
            <person name="Bougouffa S."/>
            <person name="Bajic V.B."/>
            <person name="Ryu T."/>
            <person name="Ravasi T."/>
            <person name="Bayer T."/>
            <person name="Micklem G."/>
            <person name="Kim H."/>
            <person name="Bhak J."/>
            <person name="Lajeunesse T.C."/>
            <person name="Voolstra C.R."/>
        </authorList>
    </citation>
    <scope>NUCLEOTIDE SEQUENCE [LARGE SCALE GENOMIC DNA]</scope>
    <source>
        <strain evidence="11 12">CCMP2467</strain>
    </source>
</reference>
<dbReference type="Proteomes" id="UP000186817">
    <property type="component" value="Unassembled WGS sequence"/>
</dbReference>
<dbReference type="PANTHER" id="PTHR45788:SF4">
    <property type="entry name" value="TRICARBOXYLATE TRANSPORT PROTEIN, MITOCHONDRIAL"/>
    <property type="match status" value="1"/>
</dbReference>
<dbReference type="GO" id="GO:0006843">
    <property type="term" value="P:mitochondrial citrate transmembrane transport"/>
    <property type="evidence" value="ECO:0007669"/>
    <property type="project" value="TreeGrafter"/>
</dbReference>
<dbReference type="EMBL" id="LSRX01000001">
    <property type="protein sequence ID" value="OLQ15632.1"/>
    <property type="molecule type" value="Genomic_DNA"/>
</dbReference>
<comment type="subcellular location">
    <subcellularLocation>
        <location evidence="1">Mitochondrion membrane</location>
        <topology evidence="1">Multi-pass membrane protein</topology>
    </subcellularLocation>
</comment>
<dbReference type="InterPro" id="IPR049563">
    <property type="entry name" value="TXTP-like"/>
</dbReference>
<keyword evidence="12" id="KW-1185">Reference proteome</keyword>
<dbReference type="InterPro" id="IPR018108">
    <property type="entry name" value="MCP_transmembrane"/>
</dbReference>
<keyword evidence="4 9" id="KW-0812">Transmembrane</keyword>
<evidence type="ECO:0000313" key="12">
    <source>
        <dbReference type="Proteomes" id="UP000186817"/>
    </source>
</evidence>
<dbReference type="OrthoDB" id="44467at2759"/>
<evidence type="ECO:0000256" key="2">
    <source>
        <dbReference type="ARBA" id="ARBA00006375"/>
    </source>
</evidence>
<dbReference type="SUPFAM" id="SSF103506">
    <property type="entry name" value="Mitochondrial carrier"/>
    <property type="match status" value="1"/>
</dbReference>
<evidence type="ECO:0000256" key="10">
    <source>
        <dbReference type="RuleBase" id="RU000488"/>
    </source>
</evidence>
<evidence type="ECO:0000313" key="11">
    <source>
        <dbReference type="EMBL" id="OLQ15632.1"/>
    </source>
</evidence>
<comment type="caution">
    <text evidence="11">The sequence shown here is derived from an EMBL/GenBank/DDBJ whole genome shotgun (WGS) entry which is preliminary data.</text>
</comment>
<dbReference type="PROSITE" id="PS50920">
    <property type="entry name" value="SOLCAR"/>
    <property type="match status" value="3"/>
</dbReference>
<keyword evidence="6" id="KW-1133">Transmembrane helix</keyword>
<dbReference type="GO" id="GO:0031966">
    <property type="term" value="C:mitochondrial membrane"/>
    <property type="evidence" value="ECO:0007669"/>
    <property type="project" value="UniProtKB-SubCell"/>
</dbReference>
<dbReference type="Gene3D" id="1.50.40.10">
    <property type="entry name" value="Mitochondrial carrier domain"/>
    <property type="match status" value="1"/>
</dbReference>
<feature type="repeat" description="Solcar" evidence="9">
    <location>
        <begin position="228"/>
        <end position="314"/>
    </location>
</feature>
<evidence type="ECO:0000256" key="4">
    <source>
        <dbReference type="ARBA" id="ARBA00022692"/>
    </source>
</evidence>
<dbReference type="OMA" id="AWYAGCT"/>
<keyword evidence="8 9" id="KW-0472">Membrane</keyword>
<evidence type="ECO:0000256" key="3">
    <source>
        <dbReference type="ARBA" id="ARBA00022448"/>
    </source>
</evidence>
<dbReference type="AlphaFoldDB" id="A0A1Q9F7N3"/>
<proteinExistence type="inferred from homology"/>
<name>A0A1Q9F7N3_SYMMI</name>
<keyword evidence="7" id="KW-0496">Mitochondrion</keyword>
<evidence type="ECO:0000256" key="6">
    <source>
        <dbReference type="ARBA" id="ARBA00022989"/>
    </source>
</evidence>
<accession>A0A1Q9F7N3</accession>
<dbReference type="InterPro" id="IPR023395">
    <property type="entry name" value="MCP_dom_sf"/>
</dbReference>
<evidence type="ECO:0000256" key="8">
    <source>
        <dbReference type="ARBA" id="ARBA00023136"/>
    </source>
</evidence>
<feature type="repeat" description="Solcar" evidence="9">
    <location>
        <begin position="132"/>
        <end position="218"/>
    </location>
</feature>
<evidence type="ECO:0000256" key="9">
    <source>
        <dbReference type="PROSITE-ProRule" id="PRU00282"/>
    </source>
</evidence>
<dbReference type="GO" id="GO:0071913">
    <property type="term" value="F:citrate secondary active transmembrane transporter activity"/>
    <property type="evidence" value="ECO:0007669"/>
    <property type="project" value="TreeGrafter"/>
</dbReference>
<dbReference type="PANTHER" id="PTHR45788">
    <property type="entry name" value="SUCCINATE/FUMARATE MITOCHONDRIAL TRANSPORTER-RELATED"/>
    <property type="match status" value="1"/>
</dbReference>
<protein>
    <submittedName>
        <fullName evidence="11">Tricarboxylate transport protein, mitochondrial</fullName>
    </submittedName>
</protein>
<dbReference type="InterPro" id="IPR002067">
    <property type="entry name" value="MCP"/>
</dbReference>
<dbReference type="Pfam" id="PF00153">
    <property type="entry name" value="Mito_carr"/>
    <property type="match status" value="3"/>
</dbReference>
<comment type="similarity">
    <text evidence="2 10">Belongs to the mitochondrial carrier (TC 2.A.29) family.</text>
</comment>
<keyword evidence="5" id="KW-0677">Repeat</keyword>
<organism evidence="11 12">
    <name type="scientific">Symbiodinium microadriaticum</name>
    <name type="common">Dinoflagellate</name>
    <name type="synonym">Zooxanthella microadriatica</name>
    <dbReference type="NCBI Taxonomy" id="2951"/>
    <lineage>
        <taxon>Eukaryota</taxon>
        <taxon>Sar</taxon>
        <taxon>Alveolata</taxon>
        <taxon>Dinophyceae</taxon>
        <taxon>Suessiales</taxon>
        <taxon>Symbiodiniaceae</taxon>
        <taxon>Symbiodinium</taxon>
    </lineage>
</organism>
<evidence type="ECO:0000256" key="5">
    <source>
        <dbReference type="ARBA" id="ARBA00022737"/>
    </source>
</evidence>
<gene>
    <name evidence="11" type="primary">SLC25A1</name>
    <name evidence="11" type="ORF">AK812_SmicGene110</name>
</gene>
<evidence type="ECO:0000256" key="7">
    <source>
        <dbReference type="ARBA" id="ARBA00023128"/>
    </source>
</evidence>
<sequence length="319" mass="34595">MTSKSPSEGSRPTSFFALLPRDRPTMGLKKNENDGPVCTFVKGGLTGFIEAIICYPTEFVKTQLQLQSKTNPEYTGMVDCAKQTVAKHGPTGLYRGALPLILGSSGKQAARWTGYETTANALKDEQGKLTIPKRMLAGACGGISEAIFAVTPIETLKTRVTDDMRRGTGNYSGSFDALVKILKNEGPAGLYMGLVPTIAKQATNQAVRFPVQFYAKQFLTGGDKSLDSNPIYNGVAGAFAGAVSVLATMPQDTVKTRMQGEEARKLYKSTLDCAMQIMQKEGPMFFYSGTWPRMIRVSLDVGITFAIFPIMGKLISFPY</sequence>